<accession>Q9PBI1</accession>
<name>Q9PBI1_XYLFA</name>
<dbReference type="KEGG" id="xfa:XF_2163"/>
<dbReference type="AlphaFoldDB" id="Q9PBI1"/>
<dbReference type="PIR" id="C82592">
    <property type="entry name" value="C82592"/>
</dbReference>
<dbReference type="EMBL" id="AE003849">
    <property type="protein sequence ID" value="AAF84962.1"/>
    <property type="molecule type" value="Genomic_DNA"/>
</dbReference>
<sequence>MIFGVNEVVSFELTAPFIFYDKFLILLILF</sequence>
<evidence type="ECO:0000313" key="2">
    <source>
        <dbReference type="Proteomes" id="UP000000812"/>
    </source>
</evidence>
<dbReference type="STRING" id="160492.XF_2163"/>
<dbReference type="Proteomes" id="UP000000812">
    <property type="component" value="Chromosome"/>
</dbReference>
<reference evidence="1 2" key="1">
    <citation type="journal article" date="2000" name="Nature">
        <title>The genome sequence of the plant pathogen Xylella fastidiosa.</title>
        <authorList>
            <person name="Simpson A.J."/>
            <person name="Reinach F.C."/>
            <person name="Arruda P."/>
            <person name="Abreu F.A."/>
            <person name="Acencio M."/>
            <person name="Alvarenga R."/>
            <person name="Alves L.M."/>
            <person name="Araya J.E."/>
            <person name="Baia G.S."/>
            <person name="Baptista C.S."/>
            <person name="Barros M.H."/>
            <person name="Bonaccorsi E.D."/>
            <person name="Bordin S."/>
            <person name="Bove J.M."/>
            <person name="Briones M.R."/>
            <person name="Bueno M.R."/>
            <person name="Camargo A.A."/>
            <person name="Camargo L.E."/>
            <person name="Carraro D.M."/>
            <person name="Carrer H."/>
            <person name="Colauto N.B."/>
            <person name="Colombo C."/>
            <person name="Costa F.F."/>
            <person name="Costa M.C."/>
            <person name="Costa-Neto C.M."/>
            <person name="Coutinho L.L."/>
            <person name="Cristofani M."/>
            <person name="Dias-Neto E."/>
            <person name="Docena C."/>
            <person name="El-Dorry H."/>
            <person name="Facincani A.P."/>
            <person name="Ferreira A.J."/>
            <person name="Ferreira V.C."/>
            <person name="Ferro J.A."/>
            <person name="Fraga J.S."/>
            <person name="Franca S.C."/>
            <person name="Franco M.C."/>
            <person name="Frohme M."/>
            <person name="Furlan L.R."/>
            <person name="Garnier M."/>
            <person name="Goldman G.H."/>
            <person name="Goldman M.H."/>
            <person name="Gomes S.L."/>
            <person name="Gruber A."/>
            <person name="Ho P.L."/>
            <person name="Hoheisel J.D."/>
            <person name="Junqueira M.L."/>
            <person name="Kemper E.L."/>
            <person name="Kitajima J.P."/>
            <person name="Krieger J.E."/>
            <person name="Kuramae E.E."/>
            <person name="Laigret F."/>
            <person name="Lambais M.R."/>
            <person name="Leite L.C."/>
            <person name="Lemos E.G."/>
            <person name="Lemos M.V."/>
            <person name="Lopes S.A."/>
            <person name="Lopes C.R."/>
            <person name="Machado J.A."/>
            <person name="Machado M.A."/>
            <person name="Madeira A.M."/>
            <person name="Madeira H.M."/>
            <person name="Marino C.L."/>
            <person name="Marques M.V."/>
            <person name="Martins E.A."/>
            <person name="Martins E.M."/>
            <person name="Matsukuma A.Y."/>
            <person name="Menck C.F."/>
            <person name="Miracca E.C."/>
            <person name="Miyaki C.Y."/>
            <person name="Monteriro-Vitorello C.B."/>
            <person name="Moon D.H."/>
            <person name="Nagai M.A."/>
            <person name="Nascimento A.L."/>
            <person name="Netto L.E."/>
            <person name="Nhani A.Jr."/>
            <person name="Nobrega F.G."/>
            <person name="Nunes L.R."/>
            <person name="Oliveira M.A."/>
            <person name="de Oliveira M.C."/>
            <person name="de Oliveira R.C."/>
            <person name="Palmieri D.A."/>
            <person name="Paris A."/>
            <person name="Peixoto B.R."/>
            <person name="Pereira G.A."/>
            <person name="Pereira H.A.Jr."/>
            <person name="Pesquero J.B."/>
            <person name="Quaggio R.B."/>
            <person name="Roberto P.G."/>
            <person name="Rodrigues V."/>
            <person name="de M Rosa A.J."/>
            <person name="de Rosa V.E.Jr."/>
            <person name="de Sa R.G."/>
            <person name="Santelli R.V."/>
            <person name="Sawasaki H.E."/>
            <person name="da Silva A.C."/>
            <person name="da Silva A.M."/>
            <person name="da Silva F.R."/>
            <person name="da Silva W.A.Jr."/>
            <person name="da Silveira J.F."/>
            <person name="Silvestri M.L."/>
            <person name="Siqueira W.J."/>
            <person name="de Souza A.A."/>
            <person name="de Souza A.P."/>
            <person name="Terenzi M.F."/>
            <person name="Truffi D."/>
            <person name="Tsai S.M."/>
            <person name="Tsuhako M.H."/>
            <person name="Vallada H."/>
            <person name="Van Sluys M.A."/>
            <person name="Verjovski-Almeida S."/>
            <person name="Vettore A.L."/>
            <person name="Zago M.A."/>
            <person name="Zatz M."/>
            <person name="Meidanis J."/>
            <person name="Setubal J.C."/>
        </authorList>
    </citation>
    <scope>NUCLEOTIDE SEQUENCE [LARGE SCALE GENOMIC DNA]</scope>
    <source>
        <strain evidence="1 2">9a5c</strain>
    </source>
</reference>
<organism evidence="1 2">
    <name type="scientific">Xylella fastidiosa (strain 9a5c)</name>
    <dbReference type="NCBI Taxonomy" id="160492"/>
    <lineage>
        <taxon>Bacteria</taxon>
        <taxon>Pseudomonadati</taxon>
        <taxon>Pseudomonadota</taxon>
        <taxon>Gammaproteobacteria</taxon>
        <taxon>Lysobacterales</taxon>
        <taxon>Lysobacteraceae</taxon>
        <taxon>Xylella</taxon>
    </lineage>
</organism>
<protein>
    <submittedName>
        <fullName evidence="1">Uncharacterized protein</fullName>
    </submittedName>
</protein>
<dbReference type="HOGENOM" id="CLU_3406166_0_0_6"/>
<evidence type="ECO:0000313" key="1">
    <source>
        <dbReference type="EMBL" id="AAF84962.1"/>
    </source>
</evidence>
<gene>
    <name evidence="1" type="ordered locus">XF_2163</name>
</gene>
<proteinExistence type="predicted"/>